<accession>A0A420SI33</accession>
<sequence length="317" mass="34680">MKVALRVFALASSAIAFDGGYGTGGNPGNMSEQAWQSAFENPNATGTYKFEAYNVSERFPPNKTVDGWTATIRVANITDDPGDDTPYPGIDISVQAPEGMRVPALNSSRTDSSDWHVCVAFWGPSRLKDEATDDAQHDDGDCSSFLDEDCLEALNTEAAGYYWNGEECTMLPHMPVKCGKYYKDYGPTYGGVRKYSFTTSSSKRTLTRDVAGANLSQFGSGKTLISQRPQTAGKYSAMTQEEAYDYAVRGVWTVMINWGRRDPDTYSLDDVLQPSLLCLRTRNITGGSEDPNDGTRTTGYVPMAVFSAMMATLLLAY</sequence>
<reference evidence="2 3" key="1">
    <citation type="journal article" date="2018" name="Sci. Rep.">
        <title>Characterisation of pathogen-specific regions and novel effector candidates in Fusarium oxysporum f. sp. cepae.</title>
        <authorList>
            <person name="Armitage A.D."/>
            <person name="Taylor A."/>
            <person name="Sobczyk M.K."/>
            <person name="Baxter L."/>
            <person name="Greenfield B.P."/>
            <person name="Bates H.J."/>
            <person name="Wilson F."/>
            <person name="Jackson A.C."/>
            <person name="Ott S."/>
            <person name="Harrison R.J."/>
            <person name="Clarkson J.P."/>
        </authorList>
    </citation>
    <scope>NUCLEOTIDE SEQUENCE [LARGE SCALE GENOMIC DNA]</scope>
    <source>
        <strain evidence="2 3">Fp_A8</strain>
    </source>
</reference>
<proteinExistence type="predicted"/>
<dbReference type="AlphaFoldDB" id="A0A420SI33"/>
<comment type="caution">
    <text evidence="2">The sequence shown here is derived from an EMBL/GenBank/DDBJ whole genome shotgun (WGS) entry which is preliminary data.</text>
</comment>
<keyword evidence="1" id="KW-0732">Signal</keyword>
<evidence type="ECO:0000256" key="1">
    <source>
        <dbReference type="SAM" id="SignalP"/>
    </source>
</evidence>
<evidence type="ECO:0000313" key="3">
    <source>
        <dbReference type="Proteomes" id="UP000283569"/>
    </source>
</evidence>
<protein>
    <submittedName>
        <fullName evidence="2">Uncharacterized protein</fullName>
    </submittedName>
</protein>
<dbReference type="Proteomes" id="UP000283569">
    <property type="component" value="Unassembled WGS sequence"/>
</dbReference>
<name>A0A420SI33_GIBIN</name>
<feature type="chain" id="PRO_5019428280" evidence="1">
    <location>
        <begin position="17"/>
        <end position="317"/>
    </location>
</feature>
<dbReference type="EMBL" id="MRDB01000061">
    <property type="protein sequence ID" value="RKL28937.1"/>
    <property type="molecule type" value="Genomic_DNA"/>
</dbReference>
<feature type="signal peptide" evidence="1">
    <location>
        <begin position="1"/>
        <end position="16"/>
    </location>
</feature>
<evidence type="ECO:0000313" key="2">
    <source>
        <dbReference type="EMBL" id="RKL28937.1"/>
    </source>
</evidence>
<organism evidence="2 3">
    <name type="scientific">Gibberella intermedia</name>
    <name type="common">Bulb rot disease fungus</name>
    <name type="synonym">Fusarium proliferatum</name>
    <dbReference type="NCBI Taxonomy" id="948311"/>
    <lineage>
        <taxon>Eukaryota</taxon>
        <taxon>Fungi</taxon>
        <taxon>Dikarya</taxon>
        <taxon>Ascomycota</taxon>
        <taxon>Pezizomycotina</taxon>
        <taxon>Sordariomycetes</taxon>
        <taxon>Hypocreomycetidae</taxon>
        <taxon>Hypocreales</taxon>
        <taxon>Nectriaceae</taxon>
        <taxon>Fusarium</taxon>
        <taxon>Fusarium fujikuroi species complex</taxon>
    </lineage>
</organism>
<gene>
    <name evidence="2" type="ORF">BFJ72_g12312</name>
</gene>